<keyword evidence="1" id="KW-1133">Transmembrane helix</keyword>
<comment type="caution">
    <text evidence="2">The sequence shown here is derived from an EMBL/GenBank/DDBJ whole genome shotgun (WGS) entry which is preliminary data.</text>
</comment>
<evidence type="ECO:0000313" key="3">
    <source>
        <dbReference type="Proteomes" id="UP000016368"/>
    </source>
</evidence>
<organism evidence="2 3">
    <name type="scientific">Hylemonella gracilis ATCC 19624</name>
    <dbReference type="NCBI Taxonomy" id="887062"/>
    <lineage>
        <taxon>Bacteria</taxon>
        <taxon>Pseudomonadati</taxon>
        <taxon>Pseudomonadota</taxon>
        <taxon>Betaproteobacteria</taxon>
        <taxon>Burkholderiales</taxon>
        <taxon>Comamonadaceae</taxon>
        <taxon>Hylemonella</taxon>
    </lineage>
</organism>
<proteinExistence type="predicted"/>
<dbReference type="AlphaFoldDB" id="F3KRR5"/>
<evidence type="ECO:0000256" key="1">
    <source>
        <dbReference type="SAM" id="Phobius"/>
    </source>
</evidence>
<dbReference type="EMBL" id="AEGR01000045">
    <property type="protein sequence ID" value="EGI77516.1"/>
    <property type="molecule type" value="Genomic_DNA"/>
</dbReference>
<keyword evidence="1" id="KW-0812">Transmembrane</keyword>
<protein>
    <submittedName>
        <fullName evidence="2">Uncharacterized protein</fullName>
    </submittedName>
</protein>
<name>F3KRR5_9BURK</name>
<sequence>MTVLVAPHRGLTVNVLLQLASGLVAMTLCLPVLPD</sequence>
<dbReference type="STRING" id="887062.HGR_05566"/>
<keyword evidence="1" id="KW-0472">Membrane</keyword>
<feature type="transmembrane region" description="Helical" evidence="1">
    <location>
        <begin position="15"/>
        <end position="33"/>
    </location>
</feature>
<reference evidence="2 3" key="1">
    <citation type="journal article" date="2011" name="EMBO J.">
        <title>Structural diversity of bacterial flagellar motors.</title>
        <authorList>
            <person name="Chen S."/>
            <person name="Beeby M."/>
            <person name="Murphy G.E."/>
            <person name="Leadbetter J.R."/>
            <person name="Hendrixson D.R."/>
            <person name="Briegel A."/>
            <person name="Li Z."/>
            <person name="Shi J."/>
            <person name="Tocheva E.I."/>
            <person name="Muller A."/>
            <person name="Dobro M.J."/>
            <person name="Jensen G.J."/>
        </authorList>
    </citation>
    <scope>NUCLEOTIDE SEQUENCE [LARGE SCALE GENOMIC DNA]</scope>
    <source>
        <strain evidence="2 3">ATCC 19624</strain>
    </source>
</reference>
<keyword evidence="3" id="KW-1185">Reference proteome</keyword>
<accession>F3KRR5</accession>
<gene>
    <name evidence="2" type="ORF">HGR_05566</name>
</gene>
<dbReference type="Proteomes" id="UP000016368">
    <property type="component" value="Unassembled WGS sequence"/>
</dbReference>
<evidence type="ECO:0000313" key="2">
    <source>
        <dbReference type="EMBL" id="EGI77516.1"/>
    </source>
</evidence>